<comment type="similarity">
    <text evidence="2 16">Belongs to the ZP domain family. ZPC subfamily.</text>
</comment>
<dbReference type="GO" id="GO:0032729">
    <property type="term" value="P:positive regulation of type II interferon production"/>
    <property type="evidence" value="ECO:0007669"/>
    <property type="project" value="Ensembl"/>
</dbReference>
<keyword evidence="8 16" id="KW-0812">Transmembrane</keyword>
<dbReference type="GO" id="GO:0035803">
    <property type="term" value="P:egg coat formation"/>
    <property type="evidence" value="ECO:0007669"/>
    <property type="project" value="UniProtKB-UniRule"/>
</dbReference>
<dbReference type="PRINTS" id="PR00023">
    <property type="entry name" value="ZPELLUCIDA"/>
</dbReference>
<dbReference type="SMART" id="SM00241">
    <property type="entry name" value="ZP"/>
    <property type="match status" value="1"/>
</dbReference>
<keyword evidence="19" id="KW-1185">Reference proteome</keyword>
<comment type="subcellular location">
    <subcellularLocation>
        <location evidence="16">Zona pellucida</location>
    </subcellularLocation>
    <subcellularLocation>
        <location evidence="16">Cell membrane</location>
        <topology evidence="16">Single-pass type I membrane protein</topology>
    </subcellularLocation>
</comment>
<evidence type="ECO:0000259" key="17">
    <source>
        <dbReference type="PROSITE" id="PS51034"/>
    </source>
</evidence>
<dbReference type="InterPro" id="IPR017977">
    <property type="entry name" value="ZP_dom_CS"/>
</dbReference>
<dbReference type="GO" id="GO:0032190">
    <property type="term" value="F:acrosin binding"/>
    <property type="evidence" value="ECO:0007669"/>
    <property type="project" value="TreeGrafter"/>
</dbReference>
<dbReference type="GO" id="GO:0002687">
    <property type="term" value="P:positive regulation of leukocyte migration"/>
    <property type="evidence" value="ECO:0007669"/>
    <property type="project" value="Ensembl"/>
</dbReference>
<keyword evidence="14" id="KW-0873">Pyrrolidone carboxylic acid</keyword>
<comment type="subunit">
    <text evidence="15">Polymers of ZP2 and ZP3 organized into long filaments cross-linked by ZP1 homodimers. Interacts with ZP1 and ZP2.</text>
</comment>
<dbReference type="GO" id="GO:0035804">
    <property type="term" value="F:structural constituent of egg coat"/>
    <property type="evidence" value="ECO:0007669"/>
    <property type="project" value="UniProtKB-UniRule"/>
</dbReference>
<evidence type="ECO:0000256" key="11">
    <source>
        <dbReference type="ARBA" id="ARBA00023136"/>
    </source>
</evidence>
<keyword evidence="13" id="KW-0325">Glycoprotein</keyword>
<feature type="domain" description="ZP" evidence="17">
    <location>
        <begin position="45"/>
        <end position="308"/>
    </location>
</feature>
<dbReference type="FunFam" id="2.60.40.3210:FF:000001">
    <property type="entry name" value="Zona pellucida sperm-binding protein 3"/>
    <property type="match status" value="1"/>
</dbReference>
<evidence type="ECO:0000256" key="2">
    <source>
        <dbReference type="ARBA" id="ARBA00006735"/>
    </source>
</evidence>
<evidence type="ECO:0000256" key="13">
    <source>
        <dbReference type="ARBA" id="ARBA00023180"/>
    </source>
</evidence>
<organism evidence="18 19">
    <name type="scientific">Mus spicilegus</name>
    <name type="common">Mound-building mouse</name>
    <dbReference type="NCBI Taxonomy" id="10103"/>
    <lineage>
        <taxon>Eukaryota</taxon>
        <taxon>Metazoa</taxon>
        <taxon>Chordata</taxon>
        <taxon>Craniata</taxon>
        <taxon>Vertebrata</taxon>
        <taxon>Euteleostomi</taxon>
        <taxon>Mammalia</taxon>
        <taxon>Eutheria</taxon>
        <taxon>Euarchontoglires</taxon>
        <taxon>Glires</taxon>
        <taxon>Rodentia</taxon>
        <taxon>Myomorpha</taxon>
        <taxon>Muroidea</taxon>
        <taxon>Muridae</taxon>
        <taxon>Murinae</taxon>
        <taxon>Mus</taxon>
        <taxon>Mus</taxon>
    </lineage>
</organism>
<sequence>MASSYFLFLCLLLCGGPELYNSQTLWLLSGGTPTPLGSSSPVKVECLEAELVVTVSRDLFGTGKLVQPGDLTLGSEGCQPRVSVDTDVVRFNAQLHECSSRVQMTKDALVYSTFLLHDPRPVSGLSILRTNRVEVPIECRYPRQGNVSSHPIQPTWVPFRATVSSEEKLAFSLRLMEENWNTEKSAPTFHLGEIAHLQAEVQTGSHLPLQLFVDHCVATPSPLPDPNSSPYHFIVDFHGCLVDGLSESFSAFQVPRPRPETLQFTVDVFHFANSSRNTLYITCHLKVAPANQIPDKLNKACSFNKTSQSWLPVEGDADICDCCSYGNCSNSSSSQFQIHGPRQWSKLVSRNRRHVTDEADVTVGPLIFLGKANDQTVEGWTASAQTSVALGLGLATVAFLTLAAIVLAVTRKCHSSSYLVSLPQ</sequence>
<dbReference type="Ensembl" id="ENSMSIT00000017758.1">
    <property type="protein sequence ID" value="ENSMSIP00000014005.1"/>
    <property type="gene ID" value="ENSMSIG00000012053.1"/>
</dbReference>
<dbReference type="InterPro" id="IPR055356">
    <property type="entry name" value="ZP-N"/>
</dbReference>
<dbReference type="InterPro" id="IPR001507">
    <property type="entry name" value="ZP_dom"/>
</dbReference>
<comment type="domain">
    <text evidence="16">The ZP domain is involved in the polymerization of the ZP proteins to form the zona pellucida.</text>
</comment>
<evidence type="ECO:0000256" key="3">
    <source>
        <dbReference type="ARBA" id="ARBA00017980"/>
    </source>
</evidence>
<evidence type="ECO:0000256" key="5">
    <source>
        <dbReference type="ARBA" id="ARBA00022525"/>
    </source>
</evidence>
<feature type="signal peptide" evidence="16">
    <location>
        <begin position="1"/>
        <end position="22"/>
    </location>
</feature>
<dbReference type="GeneTree" id="ENSGT01030000234567"/>
<evidence type="ECO:0000256" key="15">
    <source>
        <dbReference type="ARBA" id="ARBA00047057"/>
    </source>
</evidence>
<keyword evidence="6 16" id="KW-0272">Extracellular matrix</keyword>
<name>A0A8C6GYD9_MUSSI</name>
<evidence type="ECO:0000256" key="10">
    <source>
        <dbReference type="ARBA" id="ARBA00022989"/>
    </source>
</evidence>
<dbReference type="GO" id="GO:0048018">
    <property type="term" value="F:receptor ligand activity"/>
    <property type="evidence" value="ECO:0007669"/>
    <property type="project" value="Ensembl"/>
</dbReference>
<feature type="chain" id="PRO_5034295092" description="Zona pellucida sperm-binding protein 3" evidence="16">
    <location>
        <begin position="23"/>
        <end position="424"/>
    </location>
</feature>
<dbReference type="PANTHER" id="PTHR11576">
    <property type="entry name" value="ZONA PELLUCIDA SPERM-BINDING PROTEIN 3"/>
    <property type="match status" value="1"/>
</dbReference>
<dbReference type="GO" id="GO:2000388">
    <property type="term" value="P:positive regulation of antral ovarian follicle growth"/>
    <property type="evidence" value="ECO:0007669"/>
    <property type="project" value="Ensembl"/>
</dbReference>
<evidence type="ECO:0000256" key="9">
    <source>
        <dbReference type="ARBA" id="ARBA00022729"/>
    </source>
</evidence>
<dbReference type="GO" id="GO:2000344">
    <property type="term" value="P:positive regulation of acrosome reaction"/>
    <property type="evidence" value="ECO:0007669"/>
    <property type="project" value="UniProtKB-UniRule"/>
</dbReference>
<evidence type="ECO:0000256" key="14">
    <source>
        <dbReference type="ARBA" id="ARBA00023283"/>
    </source>
</evidence>
<dbReference type="GO" id="GO:0007339">
    <property type="term" value="P:binding of sperm to zona pellucida"/>
    <property type="evidence" value="ECO:0007669"/>
    <property type="project" value="UniProtKB-UniRule"/>
</dbReference>
<dbReference type="Gene3D" id="2.60.40.4100">
    <property type="entry name" value="Zona pellucida, ZP-C domain"/>
    <property type="match status" value="1"/>
</dbReference>
<reference evidence="18" key="2">
    <citation type="submission" date="2025-09" db="UniProtKB">
        <authorList>
            <consortium name="Ensembl"/>
        </authorList>
    </citation>
    <scope>IDENTIFICATION</scope>
</reference>
<dbReference type="GO" id="GO:0045893">
    <property type="term" value="P:positive regulation of DNA-templated transcription"/>
    <property type="evidence" value="ECO:0007669"/>
    <property type="project" value="Ensembl"/>
</dbReference>
<dbReference type="InterPro" id="IPR042235">
    <property type="entry name" value="ZP-C_dom"/>
</dbReference>
<dbReference type="GO" id="GO:0002455">
    <property type="term" value="P:humoral immune response mediated by circulating immunoglobulin"/>
    <property type="evidence" value="ECO:0007669"/>
    <property type="project" value="Ensembl"/>
</dbReference>
<keyword evidence="9 16" id="KW-0732">Signal</keyword>
<feature type="transmembrane region" description="Helical" evidence="16">
    <location>
        <begin position="388"/>
        <end position="409"/>
    </location>
</feature>
<evidence type="ECO:0000256" key="16">
    <source>
        <dbReference type="RuleBase" id="RU367066"/>
    </source>
</evidence>
<keyword evidence="11 16" id="KW-0472">Membrane</keyword>
<keyword evidence="12 16" id="KW-1015">Disulfide bond</keyword>
<comment type="PTM">
    <text evidence="16">Proteolytically cleaved before the transmembrane segment to yield the secreted ectodomain incorporated in the zona pellucida.</text>
</comment>
<keyword evidence="5 16" id="KW-0964">Secreted</keyword>
<evidence type="ECO:0000256" key="6">
    <source>
        <dbReference type="ARBA" id="ARBA00022530"/>
    </source>
</evidence>
<dbReference type="GO" id="GO:0001825">
    <property type="term" value="P:blastocyst formation"/>
    <property type="evidence" value="ECO:0007669"/>
    <property type="project" value="Ensembl"/>
</dbReference>
<dbReference type="Proteomes" id="UP000694415">
    <property type="component" value="Unplaced"/>
</dbReference>
<dbReference type="Pfam" id="PF00100">
    <property type="entry name" value="Zona_pellucida"/>
    <property type="match status" value="1"/>
</dbReference>
<keyword evidence="7 16" id="KW-0165">Cleavage on pair of basic residues</keyword>
<dbReference type="GO" id="GO:0045892">
    <property type="term" value="P:negative regulation of DNA-templated transcription"/>
    <property type="evidence" value="ECO:0007669"/>
    <property type="project" value="Ensembl"/>
</dbReference>
<evidence type="ECO:0000256" key="12">
    <source>
        <dbReference type="ARBA" id="ARBA00023157"/>
    </source>
</evidence>
<evidence type="ECO:0000256" key="4">
    <source>
        <dbReference type="ARBA" id="ARBA00022475"/>
    </source>
</evidence>
<evidence type="ECO:0000256" key="1">
    <source>
        <dbReference type="ARBA" id="ARBA00003205"/>
    </source>
</evidence>
<protein>
    <recommendedName>
        <fullName evidence="3 16">Zona pellucida sperm-binding protein 3</fullName>
    </recommendedName>
</protein>
<dbReference type="GO" id="GO:0042102">
    <property type="term" value="P:positive regulation of T cell proliferation"/>
    <property type="evidence" value="ECO:0007669"/>
    <property type="project" value="Ensembl"/>
</dbReference>
<dbReference type="GO" id="GO:0048599">
    <property type="term" value="P:oocyte development"/>
    <property type="evidence" value="ECO:0007669"/>
    <property type="project" value="Ensembl"/>
</dbReference>
<dbReference type="Pfam" id="PF23344">
    <property type="entry name" value="ZP-N"/>
    <property type="match status" value="1"/>
</dbReference>
<dbReference type="GO" id="GO:0032753">
    <property type="term" value="P:positive regulation of interleukin-4 production"/>
    <property type="evidence" value="ECO:0007669"/>
    <property type="project" value="Ensembl"/>
</dbReference>
<dbReference type="GO" id="GO:0001809">
    <property type="term" value="P:positive regulation of type IV hypersensitivity"/>
    <property type="evidence" value="ECO:0007669"/>
    <property type="project" value="Ensembl"/>
</dbReference>
<dbReference type="InterPro" id="IPR048290">
    <property type="entry name" value="ZP_chr"/>
</dbReference>
<dbReference type="GO" id="GO:0005886">
    <property type="term" value="C:plasma membrane"/>
    <property type="evidence" value="ECO:0007669"/>
    <property type="project" value="UniProtKB-SubCell"/>
</dbReference>
<keyword evidence="10 16" id="KW-1133">Transmembrane helix</keyword>
<dbReference type="PANTHER" id="PTHR11576:SF2">
    <property type="entry name" value="ZONA PELLUCIDA SPERM-BINDING PROTEIN 3"/>
    <property type="match status" value="1"/>
</dbReference>
<dbReference type="PROSITE" id="PS00682">
    <property type="entry name" value="ZP_1"/>
    <property type="match status" value="1"/>
</dbReference>
<comment type="function">
    <text evidence="1 16">Component of the zona pellucida, an extracellular matrix surrounding oocytes which mediates sperm binding, induction of the acrosome reaction and prevents post-fertilization polyspermy. The zona pellucida is composed of 3 to 4 glycoproteins, ZP1, ZP2, ZP3, and ZP4. ZP3 is essential for sperm binding and zona matrix formation.</text>
</comment>
<dbReference type="GO" id="GO:0035805">
    <property type="term" value="C:egg coat"/>
    <property type="evidence" value="ECO:0007669"/>
    <property type="project" value="UniProtKB-SubCell"/>
</dbReference>
<dbReference type="InterPro" id="IPR055355">
    <property type="entry name" value="ZP-C"/>
</dbReference>
<dbReference type="Gene3D" id="2.60.40.3210">
    <property type="entry name" value="Zona pellucida, ZP-N domain"/>
    <property type="match status" value="1"/>
</dbReference>
<dbReference type="PROSITE" id="PS51034">
    <property type="entry name" value="ZP_2"/>
    <property type="match status" value="1"/>
</dbReference>
<evidence type="ECO:0000256" key="8">
    <source>
        <dbReference type="ARBA" id="ARBA00022692"/>
    </source>
</evidence>
<evidence type="ECO:0000313" key="18">
    <source>
        <dbReference type="Ensembl" id="ENSMSIP00000014005.1"/>
    </source>
</evidence>
<proteinExistence type="inferred from homology"/>
<dbReference type="GO" id="GO:2000386">
    <property type="term" value="P:positive regulation of ovarian follicle development"/>
    <property type="evidence" value="ECO:0007669"/>
    <property type="project" value="Ensembl"/>
</dbReference>
<evidence type="ECO:0000313" key="19">
    <source>
        <dbReference type="Proteomes" id="UP000694415"/>
    </source>
</evidence>
<reference evidence="18" key="1">
    <citation type="submission" date="2025-08" db="UniProtKB">
        <authorList>
            <consortium name="Ensembl"/>
        </authorList>
    </citation>
    <scope>IDENTIFICATION</scope>
</reference>
<accession>A0A8C6GYD9</accession>
<keyword evidence="4 16" id="KW-1003">Cell membrane</keyword>
<dbReference type="AlphaFoldDB" id="A0A8C6GYD9"/>
<dbReference type="FunFam" id="2.60.40.4100:FF:000002">
    <property type="entry name" value="Zona pellucida sperm-binding protein 3"/>
    <property type="match status" value="1"/>
</dbReference>
<evidence type="ECO:0000256" key="7">
    <source>
        <dbReference type="ARBA" id="ARBA00022685"/>
    </source>
</evidence>